<dbReference type="STRING" id="461836.A0A0L0D694"/>
<evidence type="ECO:0008006" key="4">
    <source>
        <dbReference type="Google" id="ProtNLM"/>
    </source>
</evidence>
<evidence type="ECO:0000313" key="3">
    <source>
        <dbReference type="Proteomes" id="UP000054408"/>
    </source>
</evidence>
<dbReference type="RefSeq" id="XP_013760111.1">
    <property type="nucleotide sequence ID" value="XM_013904657.1"/>
</dbReference>
<keyword evidence="1" id="KW-1133">Transmembrane helix</keyword>
<feature type="transmembrane region" description="Helical" evidence="1">
    <location>
        <begin position="34"/>
        <end position="53"/>
    </location>
</feature>
<dbReference type="GO" id="GO:0012505">
    <property type="term" value="C:endomembrane system"/>
    <property type="evidence" value="ECO:0007669"/>
    <property type="project" value="TreeGrafter"/>
</dbReference>
<keyword evidence="1" id="KW-0472">Membrane</keyword>
<reference evidence="2 3" key="1">
    <citation type="submission" date="2010-05" db="EMBL/GenBank/DDBJ databases">
        <title>The Genome Sequence of Thecamonas trahens ATCC 50062.</title>
        <authorList>
            <consortium name="The Broad Institute Genome Sequencing Platform"/>
            <person name="Russ C."/>
            <person name="Cuomo C."/>
            <person name="Shea T."/>
            <person name="Young S.K."/>
            <person name="Zeng Q."/>
            <person name="Koehrsen M."/>
            <person name="Haas B."/>
            <person name="Borodovsky M."/>
            <person name="Guigo R."/>
            <person name="Alvarado L."/>
            <person name="Berlin A."/>
            <person name="Bochicchio J."/>
            <person name="Borenstein D."/>
            <person name="Chapman S."/>
            <person name="Chen Z."/>
            <person name="Freedman E."/>
            <person name="Gellesch M."/>
            <person name="Goldberg J."/>
            <person name="Griggs A."/>
            <person name="Gujja S."/>
            <person name="Heilman E."/>
            <person name="Heiman D."/>
            <person name="Hepburn T."/>
            <person name="Howarth C."/>
            <person name="Jen D."/>
            <person name="Larson L."/>
            <person name="Mehta T."/>
            <person name="Park D."/>
            <person name="Pearson M."/>
            <person name="Roberts A."/>
            <person name="Saif S."/>
            <person name="Shenoy N."/>
            <person name="Sisk P."/>
            <person name="Stolte C."/>
            <person name="Sykes S."/>
            <person name="Thomson T."/>
            <person name="Walk T."/>
            <person name="White J."/>
            <person name="Yandava C."/>
            <person name="Burger G."/>
            <person name="Gray M.W."/>
            <person name="Holland P.W.H."/>
            <person name="King N."/>
            <person name="Lang F.B.F."/>
            <person name="Roger A.J."/>
            <person name="Ruiz-Trillo I."/>
            <person name="Lander E."/>
            <person name="Nusbaum C."/>
        </authorList>
    </citation>
    <scope>NUCLEOTIDE SEQUENCE [LARGE SCALE GENOMIC DNA]</scope>
    <source>
        <strain evidence="2 3">ATCC 50062</strain>
    </source>
</reference>
<name>A0A0L0D694_THETB</name>
<dbReference type="GO" id="GO:0016746">
    <property type="term" value="F:acyltransferase activity"/>
    <property type="evidence" value="ECO:0007669"/>
    <property type="project" value="TreeGrafter"/>
</dbReference>
<evidence type="ECO:0000313" key="2">
    <source>
        <dbReference type="EMBL" id="KNC46838.1"/>
    </source>
</evidence>
<dbReference type="Proteomes" id="UP000054408">
    <property type="component" value="Unassembled WGS sequence"/>
</dbReference>
<gene>
    <name evidence="2" type="ORF">AMSG_03268</name>
</gene>
<dbReference type="OrthoDB" id="189226at2759"/>
<protein>
    <recommendedName>
        <fullName evidence="4">Phospholipid/glycerol acyltransferase domain-containing protein</fullName>
    </recommendedName>
</protein>
<dbReference type="AlphaFoldDB" id="A0A0L0D694"/>
<keyword evidence="1" id="KW-0812">Transmembrane</keyword>
<organism evidence="2 3">
    <name type="scientific">Thecamonas trahens ATCC 50062</name>
    <dbReference type="NCBI Taxonomy" id="461836"/>
    <lineage>
        <taxon>Eukaryota</taxon>
        <taxon>Apusozoa</taxon>
        <taxon>Apusomonadida</taxon>
        <taxon>Apusomonadidae</taxon>
        <taxon>Thecamonas</taxon>
    </lineage>
</organism>
<proteinExistence type="predicted"/>
<evidence type="ECO:0000256" key="1">
    <source>
        <dbReference type="SAM" id="Phobius"/>
    </source>
</evidence>
<dbReference type="GeneID" id="25562881"/>
<accession>A0A0L0D694</accession>
<dbReference type="EMBL" id="GL349444">
    <property type="protein sequence ID" value="KNC46838.1"/>
    <property type="molecule type" value="Genomic_DNA"/>
</dbReference>
<dbReference type="PANTHER" id="PTHR10983">
    <property type="entry name" value="1-ACYLGLYCEROL-3-PHOSPHATE ACYLTRANSFERASE-RELATED"/>
    <property type="match status" value="1"/>
</dbReference>
<dbReference type="PANTHER" id="PTHR10983:SF16">
    <property type="entry name" value="LYSOCARDIOLIPIN ACYLTRANSFERASE 1"/>
    <property type="match status" value="1"/>
</dbReference>
<keyword evidence="3" id="KW-1185">Reference proteome</keyword>
<dbReference type="eggNOG" id="KOG1505">
    <property type="taxonomic scope" value="Eukaryota"/>
</dbReference>
<sequence>MAQLLLLTGLGVVGYAVGRVAELAGIKRASRAAATYFAHLAAVFTVAAVRWWCRVRVRMSAESRQVLAAMAADHRGGVILVNHPSYADALVLGSVLSSMEDVGTRCLRYVSIRYLLASPHAWLQALRGDVFVAGGAREAAASAVRAGAADCASPDKHTHWMLVAPEGAVMTAALAASSQRWAASRGRPPLRLVLYPRTLAVGEAMRVLAANAALHDVYDITLCYPGGHGPRVVDILFPQHDRGLTIDVAVVRHDPPPKESLVSEDALEDWLYTLFAGKDAALQAMVEAGAHSRLPPSGFDSGDSRKIGQAA</sequence>